<reference evidence="4" key="1">
    <citation type="submission" date="2021-03" db="EMBL/GenBank/DDBJ databases">
        <title>Draft genome sequence of rust myrtle Austropuccinia psidii MF-1, a brazilian biotype.</title>
        <authorList>
            <person name="Quecine M.C."/>
            <person name="Pachon D.M.R."/>
            <person name="Bonatelli M.L."/>
            <person name="Correr F.H."/>
            <person name="Franceschini L.M."/>
            <person name="Leite T.F."/>
            <person name="Margarido G.R.A."/>
            <person name="Almeida C.A."/>
            <person name="Ferrarezi J.A."/>
            <person name="Labate C.A."/>
        </authorList>
    </citation>
    <scope>NUCLEOTIDE SEQUENCE</scope>
    <source>
        <strain evidence="4">MF-1</strain>
    </source>
</reference>
<dbReference type="EMBL" id="AVOT02044581">
    <property type="protein sequence ID" value="MBW0539940.1"/>
    <property type="molecule type" value="Genomic_DNA"/>
</dbReference>
<feature type="domain" description="J" evidence="3">
    <location>
        <begin position="49"/>
        <end position="114"/>
    </location>
</feature>
<dbReference type="OrthoDB" id="2500501at2759"/>
<organism evidence="4 5">
    <name type="scientific">Austropuccinia psidii MF-1</name>
    <dbReference type="NCBI Taxonomy" id="1389203"/>
    <lineage>
        <taxon>Eukaryota</taxon>
        <taxon>Fungi</taxon>
        <taxon>Dikarya</taxon>
        <taxon>Basidiomycota</taxon>
        <taxon>Pucciniomycotina</taxon>
        <taxon>Pucciniomycetes</taxon>
        <taxon>Pucciniales</taxon>
        <taxon>Sphaerophragmiaceae</taxon>
        <taxon>Austropuccinia</taxon>
    </lineage>
</organism>
<keyword evidence="1" id="KW-0143">Chaperone</keyword>
<evidence type="ECO:0000313" key="4">
    <source>
        <dbReference type="EMBL" id="MBW0539940.1"/>
    </source>
</evidence>
<sequence>MRGSNGIICARNRIDLLSCVWRSPGLSVFTCAPSFHAPFSTFHSQRLENHYTTLGLKRDATSQQIKSQFYKLSKIYHPDLNSSHPSSTERFKKVSEAYGVLSNSTSRAHYDQQLSSSEYSSPIHEGWSYGKMSEDLRDKQSRWRATANYAWSTRRTATRSNRQRSRHSDPTSSHATSDFAENLNRFERLARRKNLYDTLSSRSQWSHAERPSEPKASPGRQAIQLAVMLSFILWLGRKSFNLSFFGKKATPIVLYKDYPNCIPV</sequence>
<accession>A0A9Q3FFB9</accession>
<evidence type="ECO:0000313" key="5">
    <source>
        <dbReference type="Proteomes" id="UP000765509"/>
    </source>
</evidence>
<dbReference type="InterPro" id="IPR001623">
    <property type="entry name" value="DnaJ_domain"/>
</dbReference>
<dbReference type="PANTHER" id="PTHR44145">
    <property type="entry name" value="DNAJ HOMOLOG SUBFAMILY A MEMBER 3, MITOCHONDRIAL"/>
    <property type="match status" value="1"/>
</dbReference>
<gene>
    <name evidence="4" type="ORF">O181_079655</name>
</gene>
<dbReference type="Gene3D" id="1.10.287.110">
    <property type="entry name" value="DnaJ domain"/>
    <property type="match status" value="1"/>
</dbReference>
<dbReference type="InterPro" id="IPR036869">
    <property type="entry name" value="J_dom_sf"/>
</dbReference>
<dbReference type="PRINTS" id="PR00625">
    <property type="entry name" value="JDOMAIN"/>
</dbReference>
<dbReference type="Proteomes" id="UP000765509">
    <property type="component" value="Unassembled WGS sequence"/>
</dbReference>
<evidence type="ECO:0000256" key="1">
    <source>
        <dbReference type="ARBA" id="ARBA00023186"/>
    </source>
</evidence>
<name>A0A9Q3FFB9_9BASI</name>
<dbReference type="AlphaFoldDB" id="A0A9Q3FFB9"/>
<dbReference type="PANTHER" id="PTHR44145:SF3">
    <property type="entry name" value="DNAJ HOMOLOG SUBFAMILY A MEMBER 3, MITOCHONDRIAL"/>
    <property type="match status" value="1"/>
</dbReference>
<dbReference type="InterPro" id="IPR051938">
    <property type="entry name" value="Apopto_cytoskel_mod"/>
</dbReference>
<proteinExistence type="predicted"/>
<feature type="region of interest" description="Disordered" evidence="2">
    <location>
        <begin position="154"/>
        <end position="177"/>
    </location>
</feature>
<dbReference type="CDD" id="cd06257">
    <property type="entry name" value="DnaJ"/>
    <property type="match status" value="1"/>
</dbReference>
<comment type="caution">
    <text evidence="4">The sequence shown here is derived from an EMBL/GenBank/DDBJ whole genome shotgun (WGS) entry which is preliminary data.</text>
</comment>
<dbReference type="Pfam" id="PF00226">
    <property type="entry name" value="DnaJ"/>
    <property type="match status" value="1"/>
</dbReference>
<evidence type="ECO:0000256" key="2">
    <source>
        <dbReference type="SAM" id="MobiDB-lite"/>
    </source>
</evidence>
<protein>
    <recommendedName>
        <fullName evidence="3">J domain-containing protein</fullName>
    </recommendedName>
</protein>
<dbReference type="SUPFAM" id="SSF46565">
    <property type="entry name" value="Chaperone J-domain"/>
    <property type="match status" value="1"/>
</dbReference>
<evidence type="ECO:0000259" key="3">
    <source>
        <dbReference type="PROSITE" id="PS50076"/>
    </source>
</evidence>
<dbReference type="PROSITE" id="PS50076">
    <property type="entry name" value="DNAJ_2"/>
    <property type="match status" value="1"/>
</dbReference>
<keyword evidence="5" id="KW-1185">Reference proteome</keyword>
<dbReference type="SMART" id="SM00271">
    <property type="entry name" value="DnaJ"/>
    <property type="match status" value="1"/>
</dbReference>